<evidence type="ECO:0000256" key="1">
    <source>
        <dbReference type="SAM" id="MobiDB-lite"/>
    </source>
</evidence>
<organism evidence="3 4">
    <name type="scientific">Sorangium cellulosum</name>
    <name type="common">Polyangium cellulosum</name>
    <dbReference type="NCBI Taxonomy" id="56"/>
    <lineage>
        <taxon>Bacteria</taxon>
        <taxon>Pseudomonadati</taxon>
        <taxon>Myxococcota</taxon>
        <taxon>Polyangia</taxon>
        <taxon>Polyangiales</taxon>
        <taxon>Polyangiaceae</taxon>
        <taxon>Sorangium</taxon>
    </lineage>
</organism>
<dbReference type="SUPFAM" id="SSF69754">
    <property type="entry name" value="Ribosome binding protein Y (YfiA homologue)"/>
    <property type="match status" value="1"/>
</dbReference>
<dbReference type="Gene3D" id="2.40.50.140">
    <property type="entry name" value="Nucleic acid-binding proteins"/>
    <property type="match status" value="1"/>
</dbReference>
<feature type="domain" description="CSD" evidence="2">
    <location>
        <begin position="112"/>
        <end position="174"/>
    </location>
</feature>
<accession>A0A150PPQ3</accession>
<dbReference type="Gene3D" id="3.30.160.100">
    <property type="entry name" value="Ribosome hibernation promotion factor-like"/>
    <property type="match status" value="1"/>
</dbReference>
<comment type="caution">
    <text evidence="3">The sequence shown here is derived from an EMBL/GenBank/DDBJ whole genome shotgun (WGS) entry which is preliminary data.</text>
</comment>
<evidence type="ECO:0000313" key="4">
    <source>
        <dbReference type="Proteomes" id="UP000075420"/>
    </source>
</evidence>
<dbReference type="GO" id="GO:0003676">
    <property type="term" value="F:nucleic acid binding"/>
    <property type="evidence" value="ECO:0007669"/>
    <property type="project" value="InterPro"/>
</dbReference>
<dbReference type="InterPro" id="IPR036567">
    <property type="entry name" value="RHF-like"/>
</dbReference>
<protein>
    <submittedName>
        <fullName evidence="3">Cold-shock protein</fullName>
    </submittedName>
</protein>
<evidence type="ECO:0000313" key="3">
    <source>
        <dbReference type="EMBL" id="KYF57684.1"/>
    </source>
</evidence>
<dbReference type="EMBL" id="JELY01000882">
    <property type="protein sequence ID" value="KYF57684.1"/>
    <property type="molecule type" value="Genomic_DNA"/>
</dbReference>
<proteinExistence type="predicted"/>
<dbReference type="InterPro" id="IPR003489">
    <property type="entry name" value="RHF/RaiA"/>
</dbReference>
<dbReference type="AlphaFoldDB" id="A0A150PPQ3"/>
<dbReference type="Proteomes" id="UP000075420">
    <property type="component" value="Unassembled WGS sequence"/>
</dbReference>
<feature type="region of interest" description="Disordered" evidence="1">
    <location>
        <begin position="159"/>
        <end position="191"/>
    </location>
</feature>
<dbReference type="PROSITE" id="PS51857">
    <property type="entry name" value="CSD_2"/>
    <property type="match status" value="1"/>
</dbReference>
<evidence type="ECO:0000259" key="2">
    <source>
        <dbReference type="PROSITE" id="PS51857"/>
    </source>
</evidence>
<dbReference type="SUPFAM" id="SSF50249">
    <property type="entry name" value="Nucleic acid-binding proteins"/>
    <property type="match status" value="1"/>
</dbReference>
<dbReference type="Pfam" id="PF02482">
    <property type="entry name" value="Ribosomal_S30AE"/>
    <property type="match status" value="1"/>
</dbReference>
<name>A0A150PPQ3_SORCE</name>
<sequence length="191" mass="21345">MQLELTFRHIDKSPSLEELIREQANKIQRFNDHINSCAVVVERDHASQGTGGEYRVRVDLHVAGKQEIVSEERAARNLLATAVRDVFHRAGRQLKKLASEQRSEVKAHPAQDTAGVITKLFSDYGFITTTDGREIYFHERSIISAPFSELKIGMGVAYTEEDGDKGPQASTVRIVDARGGNRSREQLPTLS</sequence>
<dbReference type="InterPro" id="IPR012340">
    <property type="entry name" value="NA-bd_OB-fold"/>
</dbReference>
<reference evidence="3 4" key="1">
    <citation type="submission" date="2014-02" db="EMBL/GenBank/DDBJ databases">
        <title>The small core and large imbalanced accessory genome model reveals a collaborative survival strategy of Sorangium cellulosum strains in nature.</title>
        <authorList>
            <person name="Han K."/>
            <person name="Peng R."/>
            <person name="Blom J."/>
            <person name="Li Y.-Z."/>
        </authorList>
    </citation>
    <scope>NUCLEOTIDE SEQUENCE [LARGE SCALE GENOMIC DNA]</scope>
    <source>
        <strain evidence="3 4">So0157-25</strain>
    </source>
</reference>
<dbReference type="InterPro" id="IPR002059">
    <property type="entry name" value="CSP_DNA-bd"/>
</dbReference>
<gene>
    <name evidence="3" type="ORF">BE08_43310</name>
</gene>
<dbReference type="Pfam" id="PF00313">
    <property type="entry name" value="CSD"/>
    <property type="match status" value="1"/>
</dbReference>